<proteinExistence type="predicted"/>
<dbReference type="AlphaFoldDB" id="A0A540KNQ7"/>
<dbReference type="Proteomes" id="UP000315295">
    <property type="component" value="Unassembled WGS sequence"/>
</dbReference>
<dbReference type="EMBL" id="VIEB01001069">
    <property type="protein sequence ID" value="TQD75864.1"/>
    <property type="molecule type" value="Genomic_DNA"/>
</dbReference>
<organism evidence="2 3">
    <name type="scientific">Malus baccata</name>
    <name type="common">Siberian crab apple</name>
    <name type="synonym">Pyrus baccata</name>
    <dbReference type="NCBI Taxonomy" id="106549"/>
    <lineage>
        <taxon>Eukaryota</taxon>
        <taxon>Viridiplantae</taxon>
        <taxon>Streptophyta</taxon>
        <taxon>Embryophyta</taxon>
        <taxon>Tracheophyta</taxon>
        <taxon>Spermatophyta</taxon>
        <taxon>Magnoliopsida</taxon>
        <taxon>eudicotyledons</taxon>
        <taxon>Gunneridae</taxon>
        <taxon>Pentapetalae</taxon>
        <taxon>rosids</taxon>
        <taxon>fabids</taxon>
        <taxon>Rosales</taxon>
        <taxon>Rosaceae</taxon>
        <taxon>Amygdaloideae</taxon>
        <taxon>Maleae</taxon>
        <taxon>Malus</taxon>
    </lineage>
</organism>
<reference evidence="2 3" key="1">
    <citation type="journal article" date="2019" name="G3 (Bethesda)">
        <title>Sequencing of a Wild Apple (Malus baccata) Genome Unravels the Differences Between Cultivated and Wild Apple Species Regarding Disease Resistance and Cold Tolerance.</title>
        <authorList>
            <person name="Chen X."/>
        </authorList>
    </citation>
    <scope>NUCLEOTIDE SEQUENCE [LARGE SCALE GENOMIC DNA]</scope>
    <source>
        <strain evidence="3">cv. Shandingzi</strain>
        <tissue evidence="2">Leaves</tissue>
    </source>
</reference>
<gene>
    <name evidence="2" type="ORF">C1H46_038607</name>
</gene>
<evidence type="ECO:0000256" key="1">
    <source>
        <dbReference type="SAM" id="MobiDB-lite"/>
    </source>
</evidence>
<protein>
    <submittedName>
        <fullName evidence="2">Uncharacterized protein</fullName>
    </submittedName>
</protein>
<evidence type="ECO:0000313" key="3">
    <source>
        <dbReference type="Proteomes" id="UP000315295"/>
    </source>
</evidence>
<feature type="region of interest" description="Disordered" evidence="1">
    <location>
        <begin position="1"/>
        <end position="30"/>
    </location>
</feature>
<evidence type="ECO:0000313" key="2">
    <source>
        <dbReference type="EMBL" id="TQD75864.1"/>
    </source>
</evidence>
<feature type="region of interest" description="Disordered" evidence="1">
    <location>
        <begin position="45"/>
        <end position="66"/>
    </location>
</feature>
<comment type="caution">
    <text evidence="2">The sequence shown here is derived from an EMBL/GenBank/DDBJ whole genome shotgun (WGS) entry which is preliminary data.</text>
</comment>
<keyword evidence="3" id="KW-1185">Reference proteome</keyword>
<accession>A0A540KNQ7</accession>
<name>A0A540KNQ7_MALBA</name>
<sequence>MVMKTKDETTSHSEIVRLESGHGDENEGRNDVAVLHDVVGVHRELEEGPGFQDPVGSANYSVGGNQ</sequence>